<evidence type="ECO:0000313" key="2">
    <source>
        <dbReference type="EMBL" id="PRQ41723.1"/>
    </source>
</evidence>
<evidence type="ECO:0000256" key="1">
    <source>
        <dbReference type="SAM" id="Phobius"/>
    </source>
</evidence>
<feature type="transmembrane region" description="Helical" evidence="1">
    <location>
        <begin position="36"/>
        <end position="55"/>
    </location>
</feature>
<dbReference type="AlphaFoldDB" id="A0A2P6R5L3"/>
<gene>
    <name evidence="2" type="ORF">RchiOBHm_Chr3g0449881</name>
</gene>
<reference evidence="2 3" key="1">
    <citation type="journal article" date="2018" name="Nat. Genet.">
        <title>The Rosa genome provides new insights in the design of modern roses.</title>
        <authorList>
            <person name="Bendahmane M."/>
        </authorList>
    </citation>
    <scope>NUCLEOTIDE SEQUENCE [LARGE SCALE GENOMIC DNA]</scope>
    <source>
        <strain evidence="3">cv. Old Blush</strain>
    </source>
</reference>
<dbReference type="EMBL" id="PDCK01000041">
    <property type="protein sequence ID" value="PRQ41723.1"/>
    <property type="molecule type" value="Genomic_DNA"/>
</dbReference>
<dbReference type="Gramene" id="PRQ41723">
    <property type="protein sequence ID" value="PRQ41723"/>
    <property type="gene ID" value="RchiOBHm_Chr3g0449881"/>
</dbReference>
<organism evidence="2 3">
    <name type="scientific">Rosa chinensis</name>
    <name type="common">China rose</name>
    <dbReference type="NCBI Taxonomy" id="74649"/>
    <lineage>
        <taxon>Eukaryota</taxon>
        <taxon>Viridiplantae</taxon>
        <taxon>Streptophyta</taxon>
        <taxon>Embryophyta</taxon>
        <taxon>Tracheophyta</taxon>
        <taxon>Spermatophyta</taxon>
        <taxon>Magnoliopsida</taxon>
        <taxon>eudicotyledons</taxon>
        <taxon>Gunneridae</taxon>
        <taxon>Pentapetalae</taxon>
        <taxon>rosids</taxon>
        <taxon>fabids</taxon>
        <taxon>Rosales</taxon>
        <taxon>Rosaceae</taxon>
        <taxon>Rosoideae</taxon>
        <taxon>Rosoideae incertae sedis</taxon>
        <taxon>Rosa</taxon>
    </lineage>
</organism>
<name>A0A2P6R5L3_ROSCH</name>
<dbReference type="Proteomes" id="UP000238479">
    <property type="component" value="Chromosome 3"/>
</dbReference>
<comment type="caution">
    <text evidence="2">The sequence shown here is derived from an EMBL/GenBank/DDBJ whole genome shotgun (WGS) entry which is preliminary data.</text>
</comment>
<keyword evidence="1" id="KW-1133">Transmembrane helix</keyword>
<accession>A0A2P6R5L3</accession>
<keyword evidence="3" id="KW-1185">Reference proteome</keyword>
<protein>
    <submittedName>
        <fullName evidence="2">Uncharacterized protein</fullName>
    </submittedName>
</protein>
<sequence>MEIFRWVLCCCSCTRLFWLDSKFSTADLVTLLCHHWVWLVAVTSLVISILVDLHCG</sequence>
<evidence type="ECO:0000313" key="3">
    <source>
        <dbReference type="Proteomes" id="UP000238479"/>
    </source>
</evidence>
<keyword evidence="1" id="KW-0472">Membrane</keyword>
<proteinExistence type="predicted"/>
<keyword evidence="1" id="KW-0812">Transmembrane</keyword>